<dbReference type="Proteomes" id="UP000318542">
    <property type="component" value="Unassembled WGS sequence"/>
</dbReference>
<evidence type="ECO:0008006" key="4">
    <source>
        <dbReference type="Google" id="ProtNLM"/>
    </source>
</evidence>
<dbReference type="AlphaFoldDB" id="A0A554WX13"/>
<accession>A0A554WX13</accession>
<comment type="caution">
    <text evidence="2">The sequence shown here is derived from an EMBL/GenBank/DDBJ whole genome shotgun (WGS) entry which is preliminary data.</text>
</comment>
<keyword evidence="1" id="KW-0812">Transmembrane</keyword>
<evidence type="ECO:0000256" key="1">
    <source>
        <dbReference type="SAM" id="Phobius"/>
    </source>
</evidence>
<dbReference type="RefSeq" id="WP_143904118.1">
    <property type="nucleotide sequence ID" value="NZ_VJOL01000062.1"/>
</dbReference>
<dbReference type="OrthoDB" id="8657357at2"/>
<dbReference type="Pfam" id="PF11174">
    <property type="entry name" value="DUF2970"/>
    <property type="match status" value="1"/>
</dbReference>
<protein>
    <recommendedName>
        <fullName evidence="4">DUF2970 domain-containing protein</fullName>
    </recommendedName>
</protein>
<feature type="transmembrane region" description="Helical" evidence="1">
    <location>
        <begin position="12"/>
        <end position="30"/>
    </location>
</feature>
<sequence length="69" mass="7770">MTPPAHQRPVALWPTVKAVLWSFLGLRRRADFERDVQQLNPIAVLATGVVMAFVFIAVLMLIVRWVVSA</sequence>
<evidence type="ECO:0000313" key="2">
    <source>
        <dbReference type="EMBL" id="TSE28115.1"/>
    </source>
</evidence>
<organism evidence="2 3">
    <name type="scientific">Tepidimonas thermarum</name>
    <dbReference type="NCBI Taxonomy" id="335431"/>
    <lineage>
        <taxon>Bacteria</taxon>
        <taxon>Pseudomonadati</taxon>
        <taxon>Pseudomonadota</taxon>
        <taxon>Betaproteobacteria</taxon>
        <taxon>Burkholderiales</taxon>
        <taxon>Tepidimonas</taxon>
    </lineage>
</organism>
<reference evidence="2 3" key="1">
    <citation type="submission" date="2019-07" db="EMBL/GenBank/DDBJ databases">
        <title>Tepidimonas thermarum AA-1 draft genome.</title>
        <authorList>
            <person name="Da Costa M.S."/>
            <person name="Froufe H.J.C."/>
            <person name="Egas C."/>
            <person name="Albuquerque L."/>
        </authorList>
    </citation>
    <scope>NUCLEOTIDE SEQUENCE [LARGE SCALE GENOMIC DNA]</scope>
    <source>
        <strain evidence="2 3">AA-1</strain>
    </source>
</reference>
<feature type="transmembrane region" description="Helical" evidence="1">
    <location>
        <begin position="42"/>
        <end position="67"/>
    </location>
</feature>
<keyword evidence="1" id="KW-1133">Transmembrane helix</keyword>
<keyword evidence="3" id="KW-1185">Reference proteome</keyword>
<evidence type="ECO:0000313" key="3">
    <source>
        <dbReference type="Proteomes" id="UP000318542"/>
    </source>
</evidence>
<name>A0A554WX13_9BURK</name>
<dbReference type="EMBL" id="VJOL01000062">
    <property type="protein sequence ID" value="TSE28115.1"/>
    <property type="molecule type" value="Genomic_DNA"/>
</dbReference>
<proteinExistence type="predicted"/>
<gene>
    <name evidence="2" type="ORF">Tther_02347</name>
</gene>
<keyword evidence="1" id="KW-0472">Membrane</keyword>
<dbReference type="InterPro" id="IPR021344">
    <property type="entry name" value="DUF2970"/>
</dbReference>